<feature type="transmembrane region" description="Helical" evidence="9">
    <location>
        <begin position="576"/>
        <end position="605"/>
    </location>
</feature>
<feature type="compositionally biased region" description="Basic residues" evidence="8">
    <location>
        <begin position="172"/>
        <end position="200"/>
    </location>
</feature>
<evidence type="ECO:0000256" key="3">
    <source>
        <dbReference type="ARBA" id="ARBA00022475"/>
    </source>
</evidence>
<feature type="transmembrane region" description="Helical" evidence="9">
    <location>
        <begin position="362"/>
        <end position="381"/>
    </location>
</feature>
<organism evidence="11 12">
    <name type="scientific">Alteriqipengyuania lutimaris</name>
    <dbReference type="NCBI Taxonomy" id="1538146"/>
    <lineage>
        <taxon>Bacteria</taxon>
        <taxon>Pseudomonadati</taxon>
        <taxon>Pseudomonadota</taxon>
        <taxon>Alphaproteobacteria</taxon>
        <taxon>Sphingomonadales</taxon>
        <taxon>Erythrobacteraceae</taxon>
        <taxon>Alteriqipengyuania</taxon>
    </lineage>
</organism>
<feature type="transmembrane region" description="Helical" evidence="9">
    <location>
        <begin position="292"/>
        <end position="310"/>
    </location>
</feature>
<comment type="subcellular location">
    <subcellularLocation>
        <location evidence="1">Cell membrane</location>
        <topology evidence="1">Multi-pass membrane protein</topology>
    </subcellularLocation>
</comment>
<dbReference type="InterPro" id="IPR005524">
    <property type="entry name" value="DUF318"/>
</dbReference>
<dbReference type="PANTHER" id="PTHR16026">
    <property type="entry name" value="CARTILAGE ACIDIC PROTEIN 1"/>
    <property type="match status" value="1"/>
</dbReference>
<feature type="transmembrane region" description="Helical" evidence="9">
    <location>
        <begin position="330"/>
        <end position="350"/>
    </location>
</feature>
<evidence type="ECO:0000256" key="8">
    <source>
        <dbReference type="SAM" id="MobiDB-lite"/>
    </source>
</evidence>
<comment type="caution">
    <text evidence="11">The sequence shown here is derived from an EMBL/GenBank/DDBJ whole genome shotgun (WGS) entry which is preliminary data.</text>
</comment>
<evidence type="ECO:0000256" key="5">
    <source>
        <dbReference type="ARBA" id="ARBA00022729"/>
    </source>
</evidence>
<keyword evidence="12" id="KW-1185">Reference proteome</keyword>
<evidence type="ECO:0000313" key="12">
    <source>
        <dbReference type="Proteomes" id="UP000254101"/>
    </source>
</evidence>
<reference evidence="11 12" key="1">
    <citation type="submission" date="2018-07" db="EMBL/GenBank/DDBJ databases">
        <title>Erythrobacter nanhaiensis sp. nov., a novel member of the genus Erythrobacter isolated from the South China Sea.</title>
        <authorList>
            <person name="Chen X."/>
            <person name="Liu J."/>
        </authorList>
    </citation>
    <scope>NUCLEOTIDE SEQUENCE [LARGE SCALE GENOMIC DNA]</scope>
    <source>
        <strain evidence="11 12">S-5</strain>
    </source>
</reference>
<keyword evidence="5" id="KW-0732">Signal</keyword>
<name>A0A395LID8_9SPHN</name>
<feature type="compositionally biased region" description="Low complexity" evidence="8">
    <location>
        <begin position="113"/>
        <end position="126"/>
    </location>
</feature>
<feature type="domain" description="ASPIC/UnbV" evidence="10">
    <location>
        <begin position="1286"/>
        <end position="1351"/>
    </location>
</feature>
<sequence>MVAEAGRAAARLFRHIGHLPGVALRLHAARAQYRAARGRAGAQRAAVLCGAAWPLCRNRTGARRDAGVARHARALAVAGEGNGQAAGSQTQQQPQSLHARAPRSDAGCTGPCASPRAAGGARIARPQSEREPAGARGAPALRPPARAAPAGGGPVASDRGGSLHPFGVRHADRPRHRIARRLRRPRGRVSGHPRPSRPRSTRGAALVERGRCEGALGRSGTRIYASPRRKTGRFRRAACRSARHRAPASFPDGARPGSPPLHASQPDRELRMNQAVFPTLDLTGEKKPDYRLLLVIALTVALALFFWSSSRYPSLSEKALMGADTPLSGLSFDIAIEVIPGASFLSVLWANTINWIVTNLKGMTFGVLFGAMALTLLSLLQKRSFRNGFANSAMGAVIGAPLGVCVNCAVPIALGLHTGRLRLETTLSAMLASPTLNVIVVTMSFALLPLQVAAVKLFASLMMVLVGVPLICRFLLRDETNATFEGRATGAIDQKLGGLSGWLMRNLAPKDYEAGEYGPLATLQWFVRNYARNLFFIFIVTVPMMFAAALLGALFVEVFSPYAFVGVLPGGSYAALALGMLLAALFLSFAPAPIALDVILTAILLSIGMKDSYGATAVVALGSFSVYAFIVIGRAISWRTAVSIWLMVVAAAVCAGLLAQILGGPARDFRMASYRTLVANNPVVAWPEAPDTERATPLTELQPQLDAQAVRGEAIAFTHDGARISGLLSLPLGANQAATAQGPVFTRIVGRDLGIGIAEPLHSMARSFFHQFDGGVAAGDIHGDGWADLVLRKSFLGTGAAIYANIGGKFVRQQTDLGPVDDAIVHAVALADLNGDAALDLFVSTQNKGNYLFWNRDGSFDAAASVKLEGDDRALTQSVAFADFNRDGILDIALGNAGIGLSSPGFGRHTAESQQNFLLLGQGDGTFERRSFGDFPGQTLTLLASDFDRNGTIDLLSGDDVAWTDEFQMFDANGVMSSARGTAVPFPYRLRTSMSYDEGDINNDLIPDYYGGQIASADQSGSTAERIANLTTICEQIGADERWDARARKACVGRLNEISQLKGGYQTGLQSGCETFRDPGLQVQCAARAFTQYYSAERSDAPDRALHARCRRDMGKNPRFLELCDSLLLRQKPQTSAEELEKALGPSYFDRNILLTGRAGGGFDEVAAPQGVDRPGWTWDARFTDLDQDGWQDLLVMSGFWSRTPEDDRNTFYRNVEGRFEDASAAFGLDDPIPSLSAARLDFDRDGDVDLVRSLSGPNVIAHRNDRPAGRGLLVHLRQPGGNSMAIGARVTICTNGATRVRVGPCQVRPVKASGGYQSFDPIAAHFGLGRARNVSLIVVDWPDGSRSRIRPEALAGGEIVVTRAAGA</sequence>
<keyword evidence="6 9" id="KW-1133">Transmembrane helix</keyword>
<dbReference type="OrthoDB" id="1488578at2"/>
<evidence type="ECO:0000259" key="10">
    <source>
        <dbReference type="Pfam" id="PF07593"/>
    </source>
</evidence>
<feature type="transmembrane region" description="Helical" evidence="9">
    <location>
        <begin position="642"/>
        <end position="662"/>
    </location>
</feature>
<protein>
    <recommendedName>
        <fullName evidence="10">ASPIC/UnbV domain-containing protein</fullName>
    </recommendedName>
</protein>
<dbReference type="Pfam" id="PF13517">
    <property type="entry name" value="FG-GAP_3"/>
    <property type="match status" value="1"/>
</dbReference>
<comment type="similarity">
    <text evidence="2">Belongs to the UPF0718 family.</text>
</comment>
<feature type="transmembrane region" description="Helical" evidence="9">
    <location>
        <begin position="534"/>
        <end position="556"/>
    </location>
</feature>
<dbReference type="Pfam" id="PF07593">
    <property type="entry name" value="UnbV_ASPIC"/>
    <property type="match status" value="1"/>
</dbReference>
<evidence type="ECO:0000256" key="6">
    <source>
        <dbReference type="ARBA" id="ARBA00022989"/>
    </source>
</evidence>
<dbReference type="Gene3D" id="2.130.10.130">
    <property type="entry name" value="Integrin alpha, N-terminal"/>
    <property type="match status" value="1"/>
</dbReference>
<dbReference type="SUPFAM" id="SSF69318">
    <property type="entry name" value="Integrin alpha N-terminal domain"/>
    <property type="match status" value="1"/>
</dbReference>
<dbReference type="InterPro" id="IPR027039">
    <property type="entry name" value="Crtac1"/>
</dbReference>
<feature type="region of interest" description="Disordered" evidence="8">
    <location>
        <begin position="80"/>
        <end position="204"/>
    </location>
</feature>
<dbReference type="Proteomes" id="UP000254101">
    <property type="component" value="Unassembled WGS sequence"/>
</dbReference>
<accession>A0A395LID8</accession>
<keyword evidence="7 9" id="KW-0472">Membrane</keyword>
<dbReference type="InterPro" id="IPR028994">
    <property type="entry name" value="Integrin_alpha_N"/>
</dbReference>
<proteinExistence type="inferred from homology"/>
<keyword evidence="3" id="KW-1003">Cell membrane</keyword>
<dbReference type="InterPro" id="IPR013517">
    <property type="entry name" value="FG-GAP"/>
</dbReference>
<feature type="transmembrane region" description="Helical" evidence="9">
    <location>
        <begin position="617"/>
        <end position="636"/>
    </location>
</feature>
<dbReference type="EMBL" id="QRBB01000001">
    <property type="protein sequence ID" value="RDS76736.1"/>
    <property type="molecule type" value="Genomic_DNA"/>
</dbReference>
<evidence type="ECO:0000256" key="2">
    <source>
        <dbReference type="ARBA" id="ARBA00006386"/>
    </source>
</evidence>
<dbReference type="Pfam" id="PF03773">
    <property type="entry name" value="ArsP_1"/>
    <property type="match status" value="1"/>
</dbReference>
<evidence type="ECO:0000256" key="9">
    <source>
        <dbReference type="SAM" id="Phobius"/>
    </source>
</evidence>
<feature type="transmembrane region" description="Helical" evidence="9">
    <location>
        <begin position="393"/>
        <end position="416"/>
    </location>
</feature>
<feature type="transmembrane region" description="Helical" evidence="9">
    <location>
        <begin position="454"/>
        <end position="476"/>
    </location>
</feature>
<feature type="compositionally biased region" description="Low complexity" evidence="8">
    <location>
        <begin position="134"/>
        <end position="149"/>
    </location>
</feature>
<evidence type="ECO:0000256" key="7">
    <source>
        <dbReference type="ARBA" id="ARBA00023136"/>
    </source>
</evidence>
<gene>
    <name evidence="11" type="ORF">DL238_03350</name>
</gene>
<keyword evidence="4 9" id="KW-0812">Transmembrane</keyword>
<evidence type="ECO:0000256" key="4">
    <source>
        <dbReference type="ARBA" id="ARBA00022692"/>
    </source>
</evidence>
<dbReference type="InterPro" id="IPR011519">
    <property type="entry name" value="UnbV_ASPIC"/>
</dbReference>
<evidence type="ECO:0000313" key="11">
    <source>
        <dbReference type="EMBL" id="RDS76736.1"/>
    </source>
</evidence>
<feature type="transmembrane region" description="Helical" evidence="9">
    <location>
        <begin position="428"/>
        <end position="448"/>
    </location>
</feature>
<feature type="compositionally biased region" description="Low complexity" evidence="8">
    <location>
        <begin position="83"/>
        <end position="96"/>
    </location>
</feature>
<dbReference type="PANTHER" id="PTHR16026:SF0">
    <property type="entry name" value="CARTILAGE ACIDIC PROTEIN 1"/>
    <property type="match status" value="1"/>
</dbReference>
<evidence type="ECO:0000256" key="1">
    <source>
        <dbReference type="ARBA" id="ARBA00004651"/>
    </source>
</evidence>
<feature type="region of interest" description="Disordered" evidence="8">
    <location>
        <begin position="241"/>
        <end position="268"/>
    </location>
</feature>
<dbReference type="GO" id="GO:0005886">
    <property type="term" value="C:plasma membrane"/>
    <property type="evidence" value="ECO:0007669"/>
    <property type="project" value="UniProtKB-SubCell"/>
</dbReference>